<dbReference type="CDD" id="cd15482">
    <property type="entry name" value="Sialidase_non-viral"/>
    <property type="match status" value="1"/>
</dbReference>
<keyword evidence="1" id="KW-0732">Signal</keyword>
<proteinExistence type="predicted"/>
<dbReference type="InterPro" id="IPR036278">
    <property type="entry name" value="Sialidase_sf"/>
</dbReference>
<organism evidence="2 3">
    <name type="scientific">Saccharobesus litoralis</name>
    <dbReference type="NCBI Taxonomy" id="2172099"/>
    <lineage>
        <taxon>Bacteria</taxon>
        <taxon>Pseudomonadati</taxon>
        <taxon>Pseudomonadota</taxon>
        <taxon>Gammaproteobacteria</taxon>
        <taxon>Alteromonadales</taxon>
        <taxon>Alteromonadaceae</taxon>
        <taxon>Saccharobesus</taxon>
    </lineage>
</organism>
<evidence type="ECO:0000313" key="3">
    <source>
        <dbReference type="Proteomes" id="UP000244441"/>
    </source>
</evidence>
<accession>A0A2S0VNS1</accession>
<dbReference type="Gene3D" id="2.120.10.10">
    <property type="match status" value="1"/>
</dbReference>
<dbReference type="RefSeq" id="WP_108601930.1">
    <property type="nucleotide sequence ID" value="NZ_CP026604.1"/>
</dbReference>
<gene>
    <name evidence="2" type="ORF">C2869_05110</name>
</gene>
<feature type="chain" id="PRO_5015485445" description="BNR repeat-containing family member" evidence="1">
    <location>
        <begin position="29"/>
        <end position="464"/>
    </location>
</feature>
<dbReference type="EMBL" id="CP026604">
    <property type="protein sequence ID" value="AWB65856.1"/>
    <property type="molecule type" value="Genomic_DNA"/>
</dbReference>
<dbReference type="Proteomes" id="UP000244441">
    <property type="component" value="Chromosome"/>
</dbReference>
<reference evidence="2 3" key="1">
    <citation type="submission" date="2018-01" db="EMBL/GenBank/DDBJ databases">
        <title>Genome sequence of a Cantenovulum-like bacteria.</title>
        <authorList>
            <person name="Tan W.R."/>
            <person name="Lau N.-S."/>
            <person name="Go F."/>
            <person name="Amirul A.-A.A."/>
        </authorList>
    </citation>
    <scope>NUCLEOTIDE SEQUENCE [LARGE SCALE GENOMIC DNA]</scope>
    <source>
        <strain evidence="2 3">CCB-QB4</strain>
    </source>
</reference>
<dbReference type="AlphaFoldDB" id="A0A2S0VNS1"/>
<feature type="signal peptide" evidence="1">
    <location>
        <begin position="1"/>
        <end position="28"/>
    </location>
</feature>
<keyword evidence="3" id="KW-1185">Reference proteome</keyword>
<evidence type="ECO:0000256" key="1">
    <source>
        <dbReference type="SAM" id="SignalP"/>
    </source>
</evidence>
<sequence length="464" mass="52431">MVKAVKQFRLSAILAGALSVAAPFVSLAEPVVLNDNAGWCWYQDERVIVHNNKLFFASVASIIGKDGDKRSGNIEVGSYDLSGKSSPVVSIMHDGLEDDDHNVPALLALPDDNVLAVYSKHNTDYMVRYRITNGSDNLDSWQDEVAMKRKDKVTYANVMRLSEENNGKGRIYNFYRGINFNPTFDTSDDNGKTWSKGTHFIKNKGRPYVKYIANNKDEIHFVTTEQHPRVFDNSIYHGYIKAGKIYKSDGSFIQNISDGPIAPTVLTKVYQGGKDNVAWTTDLHLDENGLPFTVFSVQMNDGNKNRWKGEKHGDDMRYYFAKWVEPSWWQFGKEAGWQVNEIAYAGSRLYDKEQDYTGLAALNPQNANEIVISTNANPDTGEPLISQADGKRHWELFKGTSSDNGKSFKWAALTKNSTEDHLRPVIPINTESDDMYLTWMRGKYVSYIKIDTELVMAKNPQPVE</sequence>
<dbReference type="Pfam" id="PF15892">
    <property type="entry name" value="BNR_4"/>
    <property type="match status" value="1"/>
</dbReference>
<dbReference type="OrthoDB" id="258246at2"/>
<evidence type="ECO:0000313" key="2">
    <source>
        <dbReference type="EMBL" id="AWB65856.1"/>
    </source>
</evidence>
<dbReference type="KEGG" id="cate:C2869_05110"/>
<dbReference type="SUPFAM" id="SSF50939">
    <property type="entry name" value="Sialidases"/>
    <property type="match status" value="1"/>
</dbReference>
<name>A0A2S0VNS1_9ALTE</name>
<protein>
    <recommendedName>
        <fullName evidence="4">BNR repeat-containing family member</fullName>
    </recommendedName>
</protein>
<evidence type="ECO:0008006" key="4">
    <source>
        <dbReference type="Google" id="ProtNLM"/>
    </source>
</evidence>